<reference evidence="4" key="2">
    <citation type="submission" date="2023-08" db="EMBL/GenBank/DDBJ databases">
        <title>Complete genome sequence of Shewanella oncorhynchi Z-P2, a siderophore putrebactin-producing bacterium.</title>
        <authorList>
            <person name="Zhang Y."/>
        </authorList>
    </citation>
    <scope>NUCLEOTIDE SEQUENCE</scope>
    <source>
        <strain evidence="4">Z-P2</strain>
    </source>
</reference>
<dbReference type="Pfam" id="PF19335">
    <property type="entry name" value="HMBD"/>
    <property type="match status" value="1"/>
</dbReference>
<evidence type="ECO:0000259" key="2">
    <source>
        <dbReference type="Pfam" id="PF19335"/>
    </source>
</evidence>
<dbReference type="AlphaFoldDB" id="A0AA50Q6B8"/>
<protein>
    <submittedName>
        <fullName evidence="4">Heavy metal-binding domain-containing protein</fullName>
    </submittedName>
</protein>
<dbReference type="KEGG" id="sog:RA178_21245"/>
<gene>
    <name evidence="3" type="ORF">HGO26_19095</name>
    <name evidence="4" type="ORF">RA178_21245</name>
</gene>
<organism evidence="4">
    <name type="scientific">Shewanella oncorhynchi</name>
    <dbReference type="NCBI Taxonomy" id="2726434"/>
    <lineage>
        <taxon>Bacteria</taxon>
        <taxon>Pseudomonadati</taxon>
        <taxon>Pseudomonadota</taxon>
        <taxon>Gammaproteobacteria</taxon>
        <taxon>Alteromonadales</taxon>
        <taxon>Shewanellaceae</taxon>
        <taxon>Shewanella</taxon>
    </lineage>
</organism>
<dbReference type="GO" id="GO:0046872">
    <property type="term" value="F:metal ion binding"/>
    <property type="evidence" value="ECO:0007669"/>
    <property type="project" value="InterPro"/>
</dbReference>
<feature type="domain" description="Heavy metal binding" evidence="2">
    <location>
        <begin position="43"/>
        <end position="68"/>
    </location>
</feature>
<feature type="signal peptide" evidence="1">
    <location>
        <begin position="1"/>
        <end position="23"/>
    </location>
</feature>
<dbReference type="Proteomes" id="UP000527352">
    <property type="component" value="Unassembled WGS sequence"/>
</dbReference>
<keyword evidence="5" id="KW-1185">Reference proteome</keyword>
<dbReference type="Proteomes" id="UP001236800">
    <property type="component" value="Chromosome"/>
</dbReference>
<dbReference type="EMBL" id="JABAEB010000014">
    <property type="protein sequence ID" value="NLQ24976.1"/>
    <property type="molecule type" value="Genomic_DNA"/>
</dbReference>
<evidence type="ECO:0000313" key="4">
    <source>
        <dbReference type="EMBL" id="WMB72893.1"/>
    </source>
</evidence>
<name>A0AA50Q6B8_9GAMM</name>
<keyword evidence="1" id="KW-0732">Signal</keyword>
<sequence length="86" mass="9211">MKTLTNLALIAFLLTSTSVFATAAPHAHQHDNANPQEQAHTHVCPMHPEVTGSKEDTCPQCGMNLEPKAVEAKPAEGAAKNAHKHH</sequence>
<evidence type="ECO:0000256" key="1">
    <source>
        <dbReference type="SAM" id="SignalP"/>
    </source>
</evidence>
<evidence type="ECO:0000313" key="5">
    <source>
        <dbReference type="Proteomes" id="UP000527352"/>
    </source>
</evidence>
<reference evidence="3 5" key="1">
    <citation type="submission" date="2020-04" db="EMBL/GenBank/DDBJ databases">
        <title>The first description of lens atrophy caused by putative novel Shewanella sp. that is a new emerging pathogen for cultured rainbow trout?</title>
        <authorList>
            <person name="Saticioglu I.B."/>
            <person name="Duman M."/>
            <person name="Altun S."/>
        </authorList>
    </citation>
    <scope>NUCLEOTIDE SEQUENCE [LARGE SCALE GENOMIC DNA]</scope>
    <source>
        <strain evidence="3 5">S-1</strain>
    </source>
</reference>
<dbReference type="EMBL" id="CP132914">
    <property type="protein sequence ID" value="WMB72893.1"/>
    <property type="molecule type" value="Genomic_DNA"/>
</dbReference>
<dbReference type="GeneID" id="301341765"/>
<dbReference type="InterPro" id="IPR045800">
    <property type="entry name" value="HMBD"/>
</dbReference>
<feature type="chain" id="PRO_5041287094" evidence="1">
    <location>
        <begin position="24"/>
        <end position="86"/>
    </location>
</feature>
<accession>A0AA50Q6B8</accession>
<proteinExistence type="predicted"/>
<dbReference type="RefSeq" id="WP_113940264.1">
    <property type="nucleotide sequence ID" value="NZ_CP132914.1"/>
</dbReference>
<evidence type="ECO:0000313" key="3">
    <source>
        <dbReference type="EMBL" id="NLQ24976.1"/>
    </source>
</evidence>